<evidence type="ECO:0000256" key="1">
    <source>
        <dbReference type="SAM" id="MobiDB-lite"/>
    </source>
</evidence>
<protein>
    <submittedName>
        <fullName evidence="2">Uncharacterized protein</fullName>
    </submittedName>
</protein>
<name>A0A397SVM6_9GLOM</name>
<proteinExistence type="predicted"/>
<dbReference type="AlphaFoldDB" id="A0A397SVM6"/>
<sequence length="192" mass="22203">MARKKSRKESRKEKKKSRKVKKPKKKVAWYEEDEVHRQALIDSAEKYAKARQDLLSIPGTSVLGDIQYAMSLLIDQHRAEAWPDMFEAKYDLSLAESPVKEGLDAARAMEEHSNLTAVLHQQLNYDFDWALNESSRILSNAIGEPYDDWLEVFEKLLAFDEDSTSSYCSDFDNNDIHDHTLNLVLIFHLLTL</sequence>
<evidence type="ECO:0000313" key="2">
    <source>
        <dbReference type="EMBL" id="RIA88055.1"/>
    </source>
</evidence>
<keyword evidence="3" id="KW-1185">Reference proteome</keyword>
<dbReference type="EMBL" id="QKYT01000281">
    <property type="protein sequence ID" value="RIA88055.1"/>
    <property type="molecule type" value="Genomic_DNA"/>
</dbReference>
<accession>A0A397SVM6</accession>
<dbReference type="Proteomes" id="UP000265703">
    <property type="component" value="Unassembled WGS sequence"/>
</dbReference>
<feature type="region of interest" description="Disordered" evidence="1">
    <location>
        <begin position="1"/>
        <end position="25"/>
    </location>
</feature>
<evidence type="ECO:0000313" key="3">
    <source>
        <dbReference type="Proteomes" id="UP000265703"/>
    </source>
</evidence>
<organism evidence="2 3">
    <name type="scientific">Glomus cerebriforme</name>
    <dbReference type="NCBI Taxonomy" id="658196"/>
    <lineage>
        <taxon>Eukaryota</taxon>
        <taxon>Fungi</taxon>
        <taxon>Fungi incertae sedis</taxon>
        <taxon>Mucoromycota</taxon>
        <taxon>Glomeromycotina</taxon>
        <taxon>Glomeromycetes</taxon>
        <taxon>Glomerales</taxon>
        <taxon>Glomeraceae</taxon>
        <taxon>Glomus</taxon>
    </lineage>
</organism>
<comment type="caution">
    <text evidence="2">The sequence shown here is derived from an EMBL/GenBank/DDBJ whole genome shotgun (WGS) entry which is preliminary data.</text>
</comment>
<gene>
    <name evidence="2" type="ORF">C1645_807004</name>
</gene>
<reference evidence="2 3" key="1">
    <citation type="submission" date="2018-06" db="EMBL/GenBank/DDBJ databases">
        <title>Comparative genomics reveals the genomic features of Rhizophagus irregularis, R. cerebriforme, R. diaphanum and Gigaspora rosea, and their symbiotic lifestyle signature.</title>
        <authorList>
            <person name="Morin E."/>
            <person name="San Clemente H."/>
            <person name="Chen E.C.H."/>
            <person name="De La Providencia I."/>
            <person name="Hainaut M."/>
            <person name="Kuo A."/>
            <person name="Kohler A."/>
            <person name="Murat C."/>
            <person name="Tang N."/>
            <person name="Roy S."/>
            <person name="Loubradou J."/>
            <person name="Henrissat B."/>
            <person name="Grigoriev I.V."/>
            <person name="Corradi N."/>
            <person name="Roux C."/>
            <person name="Martin F.M."/>
        </authorList>
    </citation>
    <scope>NUCLEOTIDE SEQUENCE [LARGE SCALE GENOMIC DNA]</scope>
    <source>
        <strain evidence="2 3">DAOM 227022</strain>
    </source>
</reference>
<dbReference type="OrthoDB" id="2320345at2759"/>